<comment type="caution">
    <text evidence="1">The sequence shown here is derived from an EMBL/GenBank/DDBJ whole genome shotgun (WGS) entry which is preliminary data.</text>
</comment>
<dbReference type="InterPro" id="IPR058532">
    <property type="entry name" value="YjbR/MT2646/Rv2570-like"/>
</dbReference>
<evidence type="ECO:0008006" key="3">
    <source>
        <dbReference type="Google" id="ProtNLM"/>
    </source>
</evidence>
<dbReference type="Gene3D" id="3.90.1150.30">
    <property type="match status" value="1"/>
</dbReference>
<dbReference type="Proteomes" id="UP000789845">
    <property type="component" value="Unassembled WGS sequence"/>
</dbReference>
<dbReference type="InterPro" id="IPR038056">
    <property type="entry name" value="YjbR-like_sf"/>
</dbReference>
<reference evidence="1" key="1">
    <citation type="submission" date="2021-10" db="EMBL/GenBank/DDBJ databases">
        <authorList>
            <person name="Criscuolo A."/>
        </authorList>
    </citation>
    <scope>NUCLEOTIDE SEQUENCE</scope>
    <source>
        <strain evidence="1">CIP111885</strain>
    </source>
</reference>
<evidence type="ECO:0000313" key="1">
    <source>
        <dbReference type="EMBL" id="CAG9607001.1"/>
    </source>
</evidence>
<dbReference type="SUPFAM" id="SSF142906">
    <property type="entry name" value="YjbR-like"/>
    <property type="match status" value="1"/>
</dbReference>
<dbReference type="RefSeq" id="WP_230495271.1">
    <property type="nucleotide sequence ID" value="NZ_CAKJTG010000003.1"/>
</dbReference>
<name>A0A9C7G767_9BACI</name>
<dbReference type="EMBL" id="CAKJTG010000003">
    <property type="protein sequence ID" value="CAG9607001.1"/>
    <property type="molecule type" value="Genomic_DNA"/>
</dbReference>
<evidence type="ECO:0000313" key="2">
    <source>
        <dbReference type="Proteomes" id="UP000789845"/>
    </source>
</evidence>
<keyword evidence="2" id="KW-1185">Reference proteome</keyword>
<protein>
    <recommendedName>
        <fullName evidence="3">MmcQ/YjbR family DNA-binding protein</fullName>
    </recommendedName>
</protein>
<gene>
    <name evidence="1" type="ORF">NEOCIP111885_00689</name>
</gene>
<accession>A0A9C7G767</accession>
<sequence length="132" mass="15197">MIHNQHIKSELGQDIIFQVREISNPFPEVEEQIDKFGHTSFRIKDKPFVIIGESEKGLASLAIKTLKTTQSFLLNQQDRFFKTPYIGQHGWTSLHIGKSLDWKEIEGLIKEAYLQTAPKKIVAAFRSMENPE</sequence>
<organism evidence="1 2">
    <name type="scientific">Pseudoneobacillus rhizosphaerae</name>
    <dbReference type="NCBI Taxonomy" id="2880968"/>
    <lineage>
        <taxon>Bacteria</taxon>
        <taxon>Bacillati</taxon>
        <taxon>Bacillota</taxon>
        <taxon>Bacilli</taxon>
        <taxon>Bacillales</taxon>
        <taxon>Bacillaceae</taxon>
        <taxon>Pseudoneobacillus</taxon>
    </lineage>
</organism>
<proteinExistence type="predicted"/>
<dbReference type="Pfam" id="PF04237">
    <property type="entry name" value="YjbR"/>
    <property type="match status" value="1"/>
</dbReference>
<dbReference type="AlphaFoldDB" id="A0A9C7G767"/>